<evidence type="ECO:0000313" key="2">
    <source>
        <dbReference type="Proteomes" id="UP000315711"/>
    </source>
</evidence>
<name>A0A562QRI9_9BACI</name>
<accession>A0A562QRI9</accession>
<dbReference type="AlphaFoldDB" id="A0A562QRI9"/>
<gene>
    <name evidence="1" type="ORF">IQ10_01031</name>
</gene>
<dbReference type="Proteomes" id="UP000315711">
    <property type="component" value="Unassembled WGS sequence"/>
</dbReference>
<sequence>MNKELENLIVDFKLKLKRKIKSIEITVLEFLVSTDSNTFNFILH</sequence>
<organism evidence="1 2">
    <name type="scientific">Halalkalibacter nanhaiisediminis</name>
    <dbReference type="NCBI Taxonomy" id="688079"/>
    <lineage>
        <taxon>Bacteria</taxon>
        <taxon>Bacillati</taxon>
        <taxon>Bacillota</taxon>
        <taxon>Bacilli</taxon>
        <taxon>Bacillales</taxon>
        <taxon>Bacillaceae</taxon>
        <taxon>Halalkalibacter</taxon>
    </lineage>
</organism>
<comment type="caution">
    <text evidence="1">The sequence shown here is derived from an EMBL/GenBank/DDBJ whole genome shotgun (WGS) entry which is preliminary data.</text>
</comment>
<keyword evidence="2" id="KW-1185">Reference proteome</keyword>
<dbReference type="EMBL" id="VLKZ01000002">
    <property type="protein sequence ID" value="TWI59315.1"/>
    <property type="molecule type" value="Genomic_DNA"/>
</dbReference>
<protein>
    <submittedName>
        <fullName evidence="1">Uncharacterized protein</fullName>
    </submittedName>
</protein>
<reference evidence="1 2" key="1">
    <citation type="journal article" date="2015" name="Stand. Genomic Sci.">
        <title>Genomic Encyclopedia of Bacterial and Archaeal Type Strains, Phase III: the genomes of soil and plant-associated and newly described type strains.</title>
        <authorList>
            <person name="Whitman W.B."/>
            <person name="Woyke T."/>
            <person name="Klenk H.P."/>
            <person name="Zhou Y."/>
            <person name="Lilburn T.G."/>
            <person name="Beck B.J."/>
            <person name="De Vos P."/>
            <person name="Vandamme P."/>
            <person name="Eisen J.A."/>
            <person name="Garrity G."/>
            <person name="Hugenholtz P."/>
            <person name="Kyrpides N.C."/>
        </authorList>
    </citation>
    <scope>NUCLEOTIDE SEQUENCE [LARGE SCALE GENOMIC DNA]</scope>
    <source>
        <strain evidence="1 2">CGMCC 1.10116</strain>
    </source>
</reference>
<proteinExistence type="predicted"/>
<evidence type="ECO:0000313" key="1">
    <source>
        <dbReference type="EMBL" id="TWI59315.1"/>
    </source>
</evidence>